<dbReference type="AlphaFoldDB" id="I1QZS1"/>
<reference evidence="1" key="1">
    <citation type="submission" date="2015-06" db="UniProtKB">
        <authorList>
            <consortium name="EnsemblPlants"/>
        </authorList>
    </citation>
    <scope>IDENTIFICATION</scope>
</reference>
<dbReference type="HOGENOM" id="CLU_012390_1_1_1"/>
<dbReference type="Gramene" id="ORGLA11G0101300.1">
    <property type="protein sequence ID" value="ORGLA11G0101300.1"/>
    <property type="gene ID" value="ORGLA11G0101300"/>
</dbReference>
<dbReference type="EnsemblPlants" id="ORGLA11G0101300.1">
    <property type="protein sequence ID" value="ORGLA11G0101300.1"/>
    <property type="gene ID" value="ORGLA11G0101300"/>
</dbReference>
<dbReference type="GeneID" id="127753974"/>
<organism evidence="1 2">
    <name type="scientific">Oryza glaberrima</name>
    <name type="common">African rice</name>
    <dbReference type="NCBI Taxonomy" id="4538"/>
    <lineage>
        <taxon>Eukaryota</taxon>
        <taxon>Viridiplantae</taxon>
        <taxon>Streptophyta</taxon>
        <taxon>Embryophyta</taxon>
        <taxon>Tracheophyta</taxon>
        <taxon>Spermatophyta</taxon>
        <taxon>Magnoliopsida</taxon>
        <taxon>Liliopsida</taxon>
        <taxon>Poales</taxon>
        <taxon>Poaceae</taxon>
        <taxon>BOP clade</taxon>
        <taxon>Oryzoideae</taxon>
        <taxon>Oryzeae</taxon>
        <taxon>Oryzinae</taxon>
        <taxon>Oryza</taxon>
    </lineage>
</organism>
<dbReference type="eggNOG" id="ENOG502QR5Z">
    <property type="taxonomic scope" value="Eukaryota"/>
</dbReference>
<proteinExistence type="predicted"/>
<dbReference type="InterPro" id="IPR006912">
    <property type="entry name" value="Harbinger_derived_prot"/>
</dbReference>
<dbReference type="KEGG" id="ogl:127753974"/>
<protein>
    <recommendedName>
        <fullName evidence="3">DDE Tnp4 domain-containing protein</fullName>
    </recommendedName>
</protein>
<evidence type="ECO:0000313" key="2">
    <source>
        <dbReference type="Proteomes" id="UP000007306"/>
    </source>
</evidence>
<gene>
    <name evidence="1" type="primary">LOC127753974</name>
</gene>
<evidence type="ECO:0008006" key="3">
    <source>
        <dbReference type="Google" id="ProtNLM"/>
    </source>
</evidence>
<dbReference type="STRING" id="4538.I1QZS1"/>
<name>I1QZS1_ORYGL</name>
<dbReference type="PANTHER" id="PTHR47150:SF5">
    <property type="entry name" value="OS07G0546750 PROTEIN"/>
    <property type="match status" value="1"/>
</dbReference>
<dbReference type="RefSeq" id="XP_052135383.1">
    <property type="nucleotide sequence ID" value="XM_052279423.1"/>
</dbReference>
<dbReference type="OMA" id="IEHVWQR"/>
<sequence>MSHQSDTSSSSNDSEDSNIIHPASIYSMEEFIAEQSIVDNFLQRIIVKIEAKIEAQKASTSHPRSGERKYVKRNREEGHRRLMEDYFSKDPIYSDKQFRARYRMRRPLFLRIVHALGEWSPYFTSRRDAINRQGLSPLQKCTIAIRALACGTLGDAIDEYVDTGISTALECLDWFVEGVIDNFGEEYLRSPTSEDMQHILQMNEARGFPGMLGSIGCMHWEWKNCPVIWRRHLTHTDHGATTMILEAVASNDSWIWHAFFGAIGSNNEITILGQPQLFTELLKGQAAHVQFSVNRRQYNTGYYLADGIYPEGNVFVKTVTLPQSEKDRLFARHQEGARKDVQEAFGLLQSRFAIVRGPTRFFQQETLVKIMQACIILHNMTVEDEKDMGSSCFDSDEILGTLAVLLSDINTVPADCYAEVVRRNASVCAQPTHAQLRRDLMEHIWQRFGPFGNK</sequence>
<dbReference type="PANTHER" id="PTHR47150">
    <property type="entry name" value="OS12G0169200 PROTEIN"/>
    <property type="match status" value="1"/>
</dbReference>
<dbReference type="Pfam" id="PF04827">
    <property type="entry name" value="Plant_tran"/>
    <property type="match status" value="1"/>
</dbReference>
<evidence type="ECO:0000313" key="1">
    <source>
        <dbReference type="EnsemblPlants" id="ORGLA11G0101300.1"/>
    </source>
</evidence>
<reference evidence="1 2" key="2">
    <citation type="submission" date="2018-04" db="EMBL/GenBank/DDBJ databases">
        <title>OglaRS2 (Oryza glaberrima Reference Sequence Version 2).</title>
        <authorList>
            <person name="Zhang J."/>
            <person name="Kudrna D."/>
            <person name="Lee S."/>
            <person name="Talag J."/>
            <person name="Rajasekar S."/>
            <person name="Wing R.A."/>
        </authorList>
    </citation>
    <scope>NUCLEOTIDE SEQUENCE [LARGE SCALE GENOMIC DNA]</scope>
    <source>
        <strain evidence="1 2">cv. IRGC 96717</strain>
    </source>
</reference>
<dbReference type="Proteomes" id="UP000007306">
    <property type="component" value="Chromosome 11"/>
</dbReference>
<accession>I1QZS1</accession>
<keyword evidence="2" id="KW-1185">Reference proteome</keyword>